<reference evidence="2" key="1">
    <citation type="journal article" date="2019" name="Int. J. Syst. Evol. Microbiol.">
        <title>The Global Catalogue of Microorganisms (GCM) 10K type strain sequencing project: providing services to taxonomists for standard genome sequencing and annotation.</title>
        <authorList>
            <consortium name="The Broad Institute Genomics Platform"/>
            <consortium name="The Broad Institute Genome Sequencing Center for Infectious Disease"/>
            <person name="Wu L."/>
            <person name="Ma J."/>
        </authorList>
    </citation>
    <scope>NUCLEOTIDE SEQUENCE [LARGE SCALE GENOMIC DNA]</scope>
    <source>
        <strain evidence="2">KCTC 52232</strain>
    </source>
</reference>
<protein>
    <submittedName>
        <fullName evidence="1">Uncharacterized protein</fullName>
    </submittedName>
</protein>
<name>A0ABW5XM92_9SPHI</name>
<organism evidence="1 2">
    <name type="scientific">Mucilaginibacter antarcticus</name>
    <dbReference type="NCBI Taxonomy" id="1855725"/>
    <lineage>
        <taxon>Bacteria</taxon>
        <taxon>Pseudomonadati</taxon>
        <taxon>Bacteroidota</taxon>
        <taxon>Sphingobacteriia</taxon>
        <taxon>Sphingobacteriales</taxon>
        <taxon>Sphingobacteriaceae</taxon>
        <taxon>Mucilaginibacter</taxon>
    </lineage>
</organism>
<gene>
    <name evidence="1" type="ORF">ACFSYC_01835</name>
</gene>
<accession>A0ABW5XM92</accession>
<keyword evidence="2" id="KW-1185">Reference proteome</keyword>
<dbReference type="EMBL" id="JBHUON010000002">
    <property type="protein sequence ID" value="MFD2863415.1"/>
    <property type="molecule type" value="Genomic_DNA"/>
</dbReference>
<dbReference type="Proteomes" id="UP001597601">
    <property type="component" value="Unassembled WGS sequence"/>
</dbReference>
<sequence length="139" mass="15811">MSDAAYQAVVLSDIEKKIGKDKVDRLEGFEKNVIKVNDKYVILIKYCSNQSTPYFQFTDKEVENLLAIEKTYPSKTFVVFTTGNKISCSLNLKELSELCIIQSAQRSIYIDDITLSSYVVKGSVGEKRVNKNQYLSFLN</sequence>
<evidence type="ECO:0000313" key="1">
    <source>
        <dbReference type="EMBL" id="MFD2863415.1"/>
    </source>
</evidence>
<dbReference type="RefSeq" id="WP_377122920.1">
    <property type="nucleotide sequence ID" value="NZ_JBHUON010000002.1"/>
</dbReference>
<comment type="caution">
    <text evidence="1">The sequence shown here is derived from an EMBL/GenBank/DDBJ whole genome shotgun (WGS) entry which is preliminary data.</text>
</comment>
<proteinExistence type="predicted"/>
<evidence type="ECO:0000313" key="2">
    <source>
        <dbReference type="Proteomes" id="UP001597601"/>
    </source>
</evidence>